<sequence length="31" mass="3675">MFHCCIKSHWRANRFIVPVHATYRCVLDALS</sequence>
<dbReference type="EMBL" id="GBXM01038629">
    <property type="protein sequence ID" value="JAH69948.1"/>
    <property type="molecule type" value="Transcribed_RNA"/>
</dbReference>
<proteinExistence type="predicted"/>
<reference evidence="1" key="2">
    <citation type="journal article" date="2015" name="Fish Shellfish Immunol.">
        <title>Early steps in the European eel (Anguilla anguilla)-Vibrio vulnificus interaction in the gills: Role of the RtxA13 toxin.</title>
        <authorList>
            <person name="Callol A."/>
            <person name="Pajuelo D."/>
            <person name="Ebbesson L."/>
            <person name="Teles M."/>
            <person name="MacKenzie S."/>
            <person name="Amaro C."/>
        </authorList>
    </citation>
    <scope>NUCLEOTIDE SEQUENCE</scope>
</reference>
<accession>A0A0E9UY94</accession>
<dbReference type="AlphaFoldDB" id="A0A0E9UY94"/>
<evidence type="ECO:0000313" key="1">
    <source>
        <dbReference type="EMBL" id="JAH69948.1"/>
    </source>
</evidence>
<name>A0A0E9UY94_ANGAN</name>
<organism evidence="1">
    <name type="scientific">Anguilla anguilla</name>
    <name type="common">European freshwater eel</name>
    <name type="synonym">Muraena anguilla</name>
    <dbReference type="NCBI Taxonomy" id="7936"/>
    <lineage>
        <taxon>Eukaryota</taxon>
        <taxon>Metazoa</taxon>
        <taxon>Chordata</taxon>
        <taxon>Craniata</taxon>
        <taxon>Vertebrata</taxon>
        <taxon>Euteleostomi</taxon>
        <taxon>Actinopterygii</taxon>
        <taxon>Neopterygii</taxon>
        <taxon>Teleostei</taxon>
        <taxon>Anguilliformes</taxon>
        <taxon>Anguillidae</taxon>
        <taxon>Anguilla</taxon>
    </lineage>
</organism>
<protein>
    <submittedName>
        <fullName evidence="1">Uncharacterized protein</fullName>
    </submittedName>
</protein>
<reference evidence="1" key="1">
    <citation type="submission" date="2014-11" db="EMBL/GenBank/DDBJ databases">
        <authorList>
            <person name="Amaro Gonzalez C."/>
        </authorList>
    </citation>
    <scope>NUCLEOTIDE SEQUENCE</scope>
</reference>